<proteinExistence type="predicted"/>
<evidence type="ECO:0000313" key="1">
    <source>
        <dbReference type="EMBL" id="GBQ91171.1"/>
    </source>
</evidence>
<comment type="caution">
    <text evidence="1">The sequence shown here is derived from an EMBL/GenBank/DDBJ whole genome shotgun (WGS) entry which is preliminary data.</text>
</comment>
<dbReference type="Proteomes" id="UP001062776">
    <property type="component" value="Unassembled WGS sequence"/>
</dbReference>
<keyword evidence="2" id="KW-1185">Reference proteome</keyword>
<protein>
    <submittedName>
        <fullName evidence="1">Uncharacterized protein</fullName>
    </submittedName>
</protein>
<reference evidence="1" key="1">
    <citation type="submission" date="2013-04" db="EMBL/GenBank/DDBJ databases">
        <title>The genome sequencing project of 58 acetic acid bacteria.</title>
        <authorList>
            <person name="Okamoto-Kainuma A."/>
            <person name="Ishikawa M."/>
            <person name="Umino S."/>
            <person name="Koizumi Y."/>
            <person name="Shiwa Y."/>
            <person name="Yoshikawa H."/>
            <person name="Matsutani M."/>
            <person name="Matsushita K."/>
        </authorList>
    </citation>
    <scope>NUCLEOTIDE SEQUENCE</scope>
    <source>
        <strain evidence="1">NRIC 0535</strain>
    </source>
</reference>
<organism evidence="1 2">
    <name type="scientific">Asaia krungthepensis NRIC 0535</name>
    <dbReference type="NCBI Taxonomy" id="1307925"/>
    <lineage>
        <taxon>Bacteria</taxon>
        <taxon>Pseudomonadati</taxon>
        <taxon>Pseudomonadota</taxon>
        <taxon>Alphaproteobacteria</taxon>
        <taxon>Acetobacterales</taxon>
        <taxon>Acetobacteraceae</taxon>
        <taxon>Asaia</taxon>
    </lineage>
</organism>
<sequence length="126" mass="14053">MTRLLPNECHGFGLRPSLDAARAASRVLMQWVRDTYDLDSTALDRSRAMTPAAFREIREEKRFLGYDVSDAPALLLLTIQAYLDLITFDHGDTIAPSALMRHRSGENALSGLVLPDLSRSMHYGSC</sequence>
<dbReference type="EMBL" id="BAPV01000040">
    <property type="protein sequence ID" value="GBQ91171.1"/>
    <property type="molecule type" value="Genomic_DNA"/>
</dbReference>
<name>A0ABQ0Q4M4_9PROT</name>
<gene>
    <name evidence="1" type="ORF">AA0535_2227</name>
</gene>
<evidence type="ECO:0000313" key="2">
    <source>
        <dbReference type="Proteomes" id="UP001062776"/>
    </source>
</evidence>
<dbReference type="RefSeq" id="WP_264816348.1">
    <property type="nucleotide sequence ID" value="NZ_BAPV01000040.1"/>
</dbReference>
<accession>A0ABQ0Q4M4</accession>